<dbReference type="InterPro" id="IPR032675">
    <property type="entry name" value="LRR_dom_sf"/>
</dbReference>
<organism evidence="5 6">
    <name type="scientific">Gardnerella vaginalis</name>
    <dbReference type="NCBI Taxonomy" id="2702"/>
    <lineage>
        <taxon>Bacteria</taxon>
        <taxon>Bacillati</taxon>
        <taxon>Actinomycetota</taxon>
        <taxon>Actinomycetes</taxon>
        <taxon>Bifidobacteriales</taxon>
        <taxon>Bifidobacteriaceae</taxon>
        <taxon>Gardnerella</taxon>
    </lineage>
</organism>
<dbReference type="AlphaFoldDB" id="A0A3E1J098"/>
<proteinExistence type="predicted"/>
<feature type="transmembrane region" description="Helical" evidence="4">
    <location>
        <begin position="50"/>
        <end position="70"/>
    </location>
</feature>
<feature type="compositionally biased region" description="Low complexity" evidence="3">
    <location>
        <begin position="528"/>
        <end position="540"/>
    </location>
</feature>
<dbReference type="InterPro" id="IPR050836">
    <property type="entry name" value="SDS22/Internalin_LRR"/>
</dbReference>
<evidence type="ECO:0000313" key="6">
    <source>
        <dbReference type="Proteomes" id="UP000259221"/>
    </source>
</evidence>
<dbReference type="Gene3D" id="3.80.10.10">
    <property type="entry name" value="Ribonuclease Inhibitor"/>
    <property type="match status" value="2"/>
</dbReference>
<dbReference type="InterPro" id="IPR025875">
    <property type="entry name" value="Leu-rich_rpt_4"/>
</dbReference>
<reference evidence="5 6" key="1">
    <citation type="submission" date="2016-02" db="EMBL/GenBank/DDBJ databases">
        <authorList>
            <person name="Alioto T."/>
            <person name="Alioto T."/>
        </authorList>
    </citation>
    <scope>NUCLEOTIDE SEQUENCE [LARGE SCALE GENOMIC DNA]</scope>
    <source>
        <strain evidence="5 6">NR010</strain>
    </source>
</reference>
<keyword evidence="2" id="KW-0677">Repeat</keyword>
<evidence type="ECO:0000256" key="4">
    <source>
        <dbReference type="SAM" id="Phobius"/>
    </source>
</evidence>
<dbReference type="EMBL" id="LRTV01000006">
    <property type="protein sequence ID" value="RFD79754.1"/>
    <property type="molecule type" value="Genomic_DNA"/>
</dbReference>
<evidence type="ECO:0000256" key="3">
    <source>
        <dbReference type="SAM" id="MobiDB-lite"/>
    </source>
</evidence>
<dbReference type="RefSeq" id="WP_276308803.1">
    <property type="nucleotide sequence ID" value="NZ_LRTV01000006.1"/>
</dbReference>
<comment type="caution">
    <text evidence="5">The sequence shown here is derived from an EMBL/GenBank/DDBJ whole genome shotgun (WGS) entry which is preliminary data.</text>
</comment>
<dbReference type="InterPro" id="IPR001611">
    <property type="entry name" value="Leu-rich_rpt"/>
</dbReference>
<feature type="transmembrane region" description="Helical" evidence="4">
    <location>
        <begin position="13"/>
        <end position="30"/>
    </location>
</feature>
<feature type="compositionally biased region" description="Low complexity" evidence="3">
    <location>
        <begin position="564"/>
        <end position="574"/>
    </location>
</feature>
<gene>
    <name evidence="5" type="ORF">AXE77_03125</name>
</gene>
<feature type="compositionally biased region" description="Acidic residues" evidence="3">
    <location>
        <begin position="575"/>
        <end position="594"/>
    </location>
</feature>
<feature type="region of interest" description="Disordered" evidence="3">
    <location>
        <begin position="525"/>
        <end position="598"/>
    </location>
</feature>
<feature type="non-terminal residue" evidence="5">
    <location>
        <position position="1"/>
    </location>
</feature>
<dbReference type="SUPFAM" id="SSF52058">
    <property type="entry name" value="L domain-like"/>
    <property type="match status" value="1"/>
</dbReference>
<keyword evidence="4" id="KW-0472">Membrane</keyword>
<dbReference type="PANTHER" id="PTHR46652">
    <property type="entry name" value="LEUCINE-RICH REPEAT AND IQ DOMAIN-CONTAINING PROTEIN 1-RELATED"/>
    <property type="match status" value="1"/>
</dbReference>
<dbReference type="Proteomes" id="UP000259221">
    <property type="component" value="Unassembled WGS sequence"/>
</dbReference>
<evidence type="ECO:0000256" key="1">
    <source>
        <dbReference type="ARBA" id="ARBA00022614"/>
    </source>
</evidence>
<dbReference type="Pfam" id="PF12799">
    <property type="entry name" value="LRR_4"/>
    <property type="match status" value="1"/>
</dbReference>
<evidence type="ECO:0000313" key="5">
    <source>
        <dbReference type="EMBL" id="RFD79754.1"/>
    </source>
</evidence>
<keyword evidence="4" id="KW-1133">Transmembrane helix</keyword>
<sequence length="720" mass="77754">IADGCCSSTGLELLMFLASSGIAVYCLRALQRVREEERIIMLKKKAIGAFVAAATLLSGFAFASLAPVAFASTNDNTSGQTGHSDNDVINFASDYFKEKVLDEVKAITDENGQKVFPDNLKDITYGQAKRVEFLNLSADVYGYSKDKDGHITYMSANASPKVVDISDLRYFPNLKYLRLSFTNVENLKPLKNLTKLTNLAISGCEKVSDFSVIQNLKNLENLNVSENIQLKNINFVKDLTNINRLEFNGTSVSDVKPLEKLNKMTWLDLHSTKVSDISALNSMKELQFLSFSETGVSDIDVVKNFKKLYELYMEDTKVTDLTPISDITNLVNLKANSYVAHIKSLKPLEKLTRLSMVTVYGNGFTSDLSELKNHNELTSLQLNNINVTNIDALKTATDLMDLDIHGALSDISALKDHDKLKILSIASPNLYDISALSTATALESFSLYGSKVSNVQPLSGLTKLNYLSISCNPITDISSLKSASSLRSLYVDNRVSKESIETVKKAIAGVNISVVPSDVCPANYGIPTSDVDSSSTSTVSRLDKHSSPKLNSSISKTGSQPAPESGEYWGSEGSGDPDWDSFDSDDFGDSDGSDDFVSNTVSDSSTLALDSLTPALDDNIDFSEMLDMTDFDVDALGDLSDFGNMNVGDFVGTDSADNSGDAGIPSGVDDFNIGDFDLSDFDFADLLDGLGDLDLDGLATADVADADSSVPAVPVGVVAR</sequence>
<dbReference type="PANTHER" id="PTHR46652:SF3">
    <property type="entry name" value="LEUCINE-RICH REPEAT-CONTAINING PROTEIN 9"/>
    <property type="match status" value="1"/>
</dbReference>
<keyword evidence="4" id="KW-0812">Transmembrane</keyword>
<dbReference type="SUPFAM" id="SSF52075">
    <property type="entry name" value="Outer arm dynein light chain 1"/>
    <property type="match status" value="1"/>
</dbReference>
<protein>
    <recommendedName>
        <fullName evidence="7">Leucine Rich repeat-containing domain protein</fullName>
    </recommendedName>
</protein>
<name>A0A3E1J098_GARVA</name>
<evidence type="ECO:0000256" key="2">
    <source>
        <dbReference type="ARBA" id="ARBA00022737"/>
    </source>
</evidence>
<dbReference type="PROSITE" id="PS51450">
    <property type="entry name" value="LRR"/>
    <property type="match status" value="1"/>
</dbReference>
<accession>A0A3E1J098</accession>
<keyword evidence="1" id="KW-0433">Leucine-rich repeat</keyword>
<feature type="compositionally biased region" description="Polar residues" evidence="3">
    <location>
        <begin position="548"/>
        <end position="562"/>
    </location>
</feature>
<evidence type="ECO:0008006" key="7">
    <source>
        <dbReference type="Google" id="ProtNLM"/>
    </source>
</evidence>